<dbReference type="RefSeq" id="WP_179457057.1">
    <property type="nucleotide sequence ID" value="NZ_BAAAPX010000001.1"/>
</dbReference>
<keyword evidence="3" id="KW-1185">Reference proteome</keyword>
<dbReference type="Proteomes" id="UP000589620">
    <property type="component" value="Unassembled WGS sequence"/>
</dbReference>
<dbReference type="GO" id="GO:0016987">
    <property type="term" value="F:sigma factor activity"/>
    <property type="evidence" value="ECO:0007669"/>
    <property type="project" value="TreeGrafter"/>
</dbReference>
<feature type="transmembrane region" description="Helical" evidence="1">
    <location>
        <begin position="61"/>
        <end position="80"/>
    </location>
</feature>
<accession>A0A852T2F3</accession>
<keyword evidence="1" id="KW-0812">Transmembrane</keyword>
<dbReference type="PANTHER" id="PTHR30173">
    <property type="entry name" value="SIGMA 19 FACTOR"/>
    <property type="match status" value="1"/>
</dbReference>
<evidence type="ECO:0000313" key="3">
    <source>
        <dbReference type="Proteomes" id="UP000589620"/>
    </source>
</evidence>
<dbReference type="EMBL" id="JACCBJ010000001">
    <property type="protein sequence ID" value="NYD75002.1"/>
    <property type="molecule type" value="Genomic_DNA"/>
</dbReference>
<name>A0A852T2F3_9MICO</name>
<gene>
    <name evidence="2" type="ORF">BJ963_002521</name>
</gene>
<evidence type="ECO:0000313" key="2">
    <source>
        <dbReference type="EMBL" id="NYD75002.1"/>
    </source>
</evidence>
<dbReference type="PANTHER" id="PTHR30173:SF43">
    <property type="entry name" value="ECF RNA POLYMERASE SIGMA FACTOR SIGI-RELATED"/>
    <property type="match status" value="1"/>
</dbReference>
<evidence type="ECO:0000256" key="1">
    <source>
        <dbReference type="SAM" id="Phobius"/>
    </source>
</evidence>
<keyword evidence="1" id="KW-1133">Transmembrane helix</keyword>
<sequence length="136" mass="13844">MRRSRNQRRRGWARRDAEAAVAATALTALLGDAYLAGDGAALARLLGPDVHLVVDRGGGGAALPVAAGPACAVALLRCVLGEPSTLRLEARPMNGRSGLVASRGGQVVAVAVPSGTAGAVDHLWVVADPAKLQHWG</sequence>
<keyword evidence="1" id="KW-0472">Membrane</keyword>
<dbReference type="AlphaFoldDB" id="A0A852T2F3"/>
<reference evidence="2 3" key="1">
    <citation type="submission" date="2020-07" db="EMBL/GenBank/DDBJ databases">
        <title>Sequencing the genomes of 1000 actinobacteria strains.</title>
        <authorList>
            <person name="Klenk H.-P."/>
        </authorList>
    </citation>
    <scope>NUCLEOTIDE SEQUENCE [LARGE SCALE GENOMIC DNA]</scope>
    <source>
        <strain evidence="2 3">DSM 23871</strain>
    </source>
</reference>
<organism evidence="2 3">
    <name type="scientific">Leifsonia soli</name>
    <dbReference type="NCBI Taxonomy" id="582665"/>
    <lineage>
        <taxon>Bacteria</taxon>
        <taxon>Bacillati</taxon>
        <taxon>Actinomycetota</taxon>
        <taxon>Actinomycetes</taxon>
        <taxon>Micrococcales</taxon>
        <taxon>Microbacteriaceae</taxon>
        <taxon>Leifsonia</taxon>
    </lineage>
</organism>
<comment type="caution">
    <text evidence="2">The sequence shown here is derived from an EMBL/GenBank/DDBJ whole genome shotgun (WGS) entry which is preliminary data.</text>
</comment>
<protein>
    <submittedName>
        <fullName evidence="2">Uncharacterized protein</fullName>
    </submittedName>
</protein>
<dbReference type="InterPro" id="IPR052704">
    <property type="entry name" value="ECF_Sigma-70_Domain"/>
</dbReference>
<proteinExistence type="predicted"/>